<dbReference type="SUPFAM" id="SSF53383">
    <property type="entry name" value="PLP-dependent transferases"/>
    <property type="match status" value="1"/>
</dbReference>
<dbReference type="InterPro" id="IPR004839">
    <property type="entry name" value="Aminotransferase_I/II_large"/>
</dbReference>
<organism evidence="5">
    <name type="scientific">marine sediment metagenome</name>
    <dbReference type="NCBI Taxonomy" id="412755"/>
    <lineage>
        <taxon>unclassified sequences</taxon>
        <taxon>metagenomes</taxon>
        <taxon>ecological metagenomes</taxon>
    </lineage>
</organism>
<dbReference type="AlphaFoldDB" id="A0A0F9N7L5"/>
<dbReference type="InterPro" id="IPR004838">
    <property type="entry name" value="NHTrfase_class1_PyrdxlP-BS"/>
</dbReference>
<dbReference type="InterPro" id="IPR019881">
    <property type="entry name" value="DAP-NH2Trfase_DapL_Desulfo"/>
</dbReference>
<dbReference type="NCBIfam" id="NF006756">
    <property type="entry name" value="PRK09276.1"/>
    <property type="match status" value="1"/>
</dbReference>
<reference evidence="5" key="1">
    <citation type="journal article" date="2015" name="Nature">
        <title>Complex archaea that bridge the gap between prokaryotes and eukaryotes.</title>
        <authorList>
            <person name="Spang A."/>
            <person name="Saw J.H."/>
            <person name="Jorgensen S.L."/>
            <person name="Zaremba-Niedzwiedzka K."/>
            <person name="Martijn J."/>
            <person name="Lind A.E."/>
            <person name="van Eijk R."/>
            <person name="Schleper C."/>
            <person name="Guy L."/>
            <person name="Ettema T.J."/>
        </authorList>
    </citation>
    <scope>NUCLEOTIDE SEQUENCE</scope>
</reference>
<dbReference type="InterPro" id="IPR015424">
    <property type="entry name" value="PyrdxlP-dep_Trfase"/>
</dbReference>
<proteinExistence type="predicted"/>
<dbReference type="CDD" id="cd00609">
    <property type="entry name" value="AAT_like"/>
    <property type="match status" value="1"/>
</dbReference>
<protein>
    <recommendedName>
        <fullName evidence="4">Aminotransferase class I/classII large domain-containing protein</fullName>
    </recommendedName>
</protein>
<dbReference type="InterPro" id="IPR015422">
    <property type="entry name" value="PyrdxlP-dep_Trfase_small"/>
</dbReference>
<dbReference type="Gene3D" id="3.40.640.10">
    <property type="entry name" value="Type I PLP-dependent aspartate aminotransferase-like (Major domain)"/>
    <property type="match status" value="1"/>
</dbReference>
<keyword evidence="2" id="KW-0032">Aminotransferase</keyword>
<sequence>MQFSKRISELPPYLFAEIDKKIAAKKAQGNDVISLGIGDPVEPTPKHIVDKLCEEARNPANHQYPSYYGMPAFRKSIAVFYKKRFNVELDPDTEVLPLIGSKEGLAHIYLALCDEGDTALVPDPGYPVYVNGAIIAGVKPHFMPMTSENEFNPDLDSIDADVARKAKMMWLCYPNNPTSAIAKDGFFENAVEFAKANDVAICHDNPYSEITFDGYKAPSFLETPGAKDVGIEFNSLSKTYNMTGWRIGYAVGNAKILEALGRVKTNVDSGIFNAIQFAGIEALNGPQDSVQEMVNIYQERRDIVVDTLNDIGLKVERPKATVFVWVPVPDGYTSEGFAEHILEKASVVVPPGNAYGPSGEGFIRISLTTKDDRLKEALSRIHDCL</sequence>
<feature type="domain" description="Aminotransferase class I/classII large" evidence="4">
    <location>
        <begin position="31"/>
        <end position="381"/>
    </location>
</feature>
<evidence type="ECO:0000259" key="4">
    <source>
        <dbReference type="Pfam" id="PF00155"/>
    </source>
</evidence>
<dbReference type="PANTHER" id="PTHR42832">
    <property type="entry name" value="AMINO ACID AMINOTRANSFERASE"/>
    <property type="match status" value="1"/>
</dbReference>
<evidence type="ECO:0000256" key="2">
    <source>
        <dbReference type="ARBA" id="ARBA00022576"/>
    </source>
</evidence>
<accession>A0A0F9N7L5</accession>
<comment type="caution">
    <text evidence="5">The sequence shown here is derived from an EMBL/GenBank/DDBJ whole genome shotgun (WGS) entry which is preliminary data.</text>
</comment>
<dbReference type="Gene3D" id="3.90.1150.10">
    <property type="entry name" value="Aspartate Aminotransferase, domain 1"/>
    <property type="match status" value="1"/>
</dbReference>
<name>A0A0F9N7L5_9ZZZZ</name>
<gene>
    <name evidence="5" type="ORF">LCGC14_1370140</name>
</gene>
<keyword evidence="3" id="KW-0808">Transferase</keyword>
<dbReference type="GO" id="GO:0010285">
    <property type="term" value="F:L,L-diaminopimelate aminotransferase activity"/>
    <property type="evidence" value="ECO:0007669"/>
    <property type="project" value="InterPro"/>
</dbReference>
<dbReference type="InterPro" id="IPR050881">
    <property type="entry name" value="LL-DAP_aminotransferase"/>
</dbReference>
<evidence type="ECO:0000256" key="1">
    <source>
        <dbReference type="ARBA" id="ARBA00001933"/>
    </source>
</evidence>
<dbReference type="PANTHER" id="PTHR42832:SF3">
    <property type="entry name" value="L-GLUTAMINE--4-(METHYLSULFANYL)-2-OXOBUTANOATE AMINOTRANSFERASE"/>
    <property type="match status" value="1"/>
</dbReference>
<dbReference type="PROSITE" id="PS00105">
    <property type="entry name" value="AA_TRANSFER_CLASS_1"/>
    <property type="match status" value="1"/>
</dbReference>
<dbReference type="Pfam" id="PF00155">
    <property type="entry name" value="Aminotran_1_2"/>
    <property type="match status" value="1"/>
</dbReference>
<comment type="cofactor">
    <cofactor evidence="1">
        <name>pyridoxal 5'-phosphate</name>
        <dbReference type="ChEBI" id="CHEBI:597326"/>
    </cofactor>
</comment>
<evidence type="ECO:0000313" key="5">
    <source>
        <dbReference type="EMBL" id="KKM77427.1"/>
    </source>
</evidence>
<dbReference type="EMBL" id="LAZR01008643">
    <property type="protein sequence ID" value="KKM77427.1"/>
    <property type="molecule type" value="Genomic_DNA"/>
</dbReference>
<dbReference type="GO" id="GO:0009089">
    <property type="term" value="P:lysine biosynthetic process via diaminopimelate"/>
    <property type="evidence" value="ECO:0007669"/>
    <property type="project" value="InterPro"/>
</dbReference>
<evidence type="ECO:0000256" key="3">
    <source>
        <dbReference type="ARBA" id="ARBA00022679"/>
    </source>
</evidence>
<dbReference type="NCBIfam" id="TIGR03540">
    <property type="entry name" value="DapC_direct"/>
    <property type="match status" value="1"/>
</dbReference>
<dbReference type="GO" id="GO:0030170">
    <property type="term" value="F:pyridoxal phosphate binding"/>
    <property type="evidence" value="ECO:0007669"/>
    <property type="project" value="InterPro"/>
</dbReference>
<dbReference type="InterPro" id="IPR015421">
    <property type="entry name" value="PyrdxlP-dep_Trfase_major"/>
</dbReference>